<accession>A0A816ZQX1</accession>
<dbReference type="AlphaFoldDB" id="A0A816ZQX1"/>
<reference evidence="4" key="1">
    <citation type="submission" date="2021-02" db="EMBL/GenBank/DDBJ databases">
        <authorList>
            <person name="Nowell W R."/>
        </authorList>
    </citation>
    <scope>NUCLEOTIDE SEQUENCE</scope>
</reference>
<sequence>MDTSMYQYLRILDIDPFGYFIRLMNISCNKSLDLSNINIQQISTNIQAMDSSGKTSILNSYIFNKELRSLLHSGEVVTIYSRHHGLFKFDVAPHIFIAHDTAQWLTDSHIRTEISINRIIYHSCKICSLTTNDVPLLFIHRSTNSKQYLTKTIHEPNQYTRFVFPYCLSTDKIANPHTSAISDKHEKKIEKNRCYTNRQLVQQFDSYPQRLTTAPRIIKSSKKI</sequence>
<dbReference type="Proteomes" id="UP000681967">
    <property type="component" value="Unassembled WGS sequence"/>
</dbReference>
<evidence type="ECO:0000313" key="5">
    <source>
        <dbReference type="EMBL" id="CAF3790659.1"/>
    </source>
</evidence>
<dbReference type="Proteomes" id="UP000663887">
    <property type="component" value="Unassembled WGS sequence"/>
</dbReference>
<evidence type="ECO:0000313" key="7">
    <source>
        <dbReference type="EMBL" id="CAF3874494.1"/>
    </source>
</evidence>
<evidence type="ECO:0000313" key="8">
    <source>
        <dbReference type="Proteomes" id="UP000663887"/>
    </source>
</evidence>
<dbReference type="OrthoDB" id="10010741at2759"/>
<dbReference type="Proteomes" id="UP000663842">
    <property type="component" value="Unassembled WGS sequence"/>
</dbReference>
<dbReference type="EMBL" id="CAJNOW010014175">
    <property type="protein sequence ID" value="CAF1630539.1"/>
    <property type="molecule type" value="Genomic_DNA"/>
</dbReference>
<evidence type="ECO:0000313" key="2">
    <source>
        <dbReference type="EMBL" id="CAF1630539.1"/>
    </source>
</evidence>
<evidence type="ECO:0000313" key="1">
    <source>
        <dbReference type="EMBL" id="CAF1487947.1"/>
    </source>
</evidence>
<dbReference type="EMBL" id="CAJNRG010017456">
    <property type="protein sequence ID" value="CAF2227170.1"/>
    <property type="molecule type" value="Genomic_DNA"/>
</dbReference>
<comment type="caution">
    <text evidence="4">The sequence shown here is derived from an EMBL/GenBank/DDBJ whole genome shotgun (WGS) entry which is preliminary data.</text>
</comment>
<evidence type="ECO:0000313" key="3">
    <source>
        <dbReference type="EMBL" id="CAF1923859.1"/>
    </source>
</evidence>
<gene>
    <name evidence="5" type="ORF">BYL167_LOCUS2431</name>
    <name evidence="1" type="ORF">CJN711_LOCUS26541</name>
    <name evidence="2" type="ORF">KQP761_LOCUS26134</name>
    <name evidence="3" type="ORF">MBJ925_LOCUS2972</name>
    <name evidence="7" type="ORF">SMN809_LOCUS5272</name>
    <name evidence="6" type="ORF">UXM345_LOCUS4253</name>
    <name evidence="4" type="ORF">XDN619_LOCUS34115</name>
</gene>
<dbReference type="EMBL" id="CAJOBI010001309">
    <property type="protein sequence ID" value="CAF3874494.1"/>
    <property type="molecule type" value="Genomic_DNA"/>
</dbReference>
<name>A0A816ZQX1_9BILA</name>
<proteinExistence type="predicted"/>
<dbReference type="InterPro" id="IPR036415">
    <property type="entry name" value="Lamin_tail_dom_sf"/>
</dbReference>
<dbReference type="EMBL" id="CAJOBF010000288">
    <property type="protein sequence ID" value="CAF3791402.1"/>
    <property type="molecule type" value="Genomic_DNA"/>
</dbReference>
<evidence type="ECO:0000313" key="6">
    <source>
        <dbReference type="EMBL" id="CAF3791402.1"/>
    </source>
</evidence>
<dbReference type="SUPFAM" id="SSF74853">
    <property type="entry name" value="Lamin A/C globular tail domain"/>
    <property type="match status" value="1"/>
</dbReference>
<dbReference type="Proteomes" id="UP000676336">
    <property type="component" value="Unassembled WGS sequence"/>
</dbReference>
<evidence type="ECO:0000313" key="4">
    <source>
        <dbReference type="EMBL" id="CAF2227170.1"/>
    </source>
</evidence>
<dbReference type="Proteomes" id="UP000663824">
    <property type="component" value="Unassembled WGS sequence"/>
</dbReference>
<dbReference type="Proteomes" id="UP000663834">
    <property type="component" value="Unassembled WGS sequence"/>
</dbReference>
<organism evidence="4 8">
    <name type="scientific">Rotaria magnacalcarata</name>
    <dbReference type="NCBI Taxonomy" id="392030"/>
    <lineage>
        <taxon>Eukaryota</taxon>
        <taxon>Metazoa</taxon>
        <taxon>Spiralia</taxon>
        <taxon>Gnathifera</taxon>
        <taxon>Rotifera</taxon>
        <taxon>Eurotatoria</taxon>
        <taxon>Bdelloidea</taxon>
        <taxon>Philodinida</taxon>
        <taxon>Philodinidae</taxon>
        <taxon>Rotaria</taxon>
    </lineage>
</organism>
<protein>
    <submittedName>
        <fullName evidence="4">Uncharacterized protein</fullName>
    </submittedName>
</protein>
<dbReference type="EMBL" id="CAJNOV010012466">
    <property type="protein sequence ID" value="CAF1487947.1"/>
    <property type="molecule type" value="Genomic_DNA"/>
</dbReference>
<dbReference type="EMBL" id="CAJNRE010000184">
    <property type="protein sequence ID" value="CAF1923859.1"/>
    <property type="molecule type" value="Genomic_DNA"/>
</dbReference>
<dbReference type="EMBL" id="CAJOBH010000424">
    <property type="protein sequence ID" value="CAF3790659.1"/>
    <property type="molecule type" value="Genomic_DNA"/>
</dbReference>
<dbReference type="Proteomes" id="UP000663855">
    <property type="component" value="Unassembled WGS sequence"/>
</dbReference>